<dbReference type="EMBL" id="CP080095">
    <property type="protein sequence ID" value="QYD68391.1"/>
    <property type="molecule type" value="Genomic_DNA"/>
</dbReference>
<dbReference type="RefSeq" id="WP_219797784.1">
    <property type="nucleotide sequence ID" value="NZ_CP080095.1"/>
</dbReference>
<dbReference type="InterPro" id="IPR010982">
    <property type="entry name" value="Lambda_DNA-bd_dom_sf"/>
</dbReference>
<dbReference type="SUPFAM" id="SSF47413">
    <property type="entry name" value="lambda repressor-like DNA-binding domains"/>
    <property type="match status" value="1"/>
</dbReference>
<dbReference type="Proteomes" id="UP000826462">
    <property type="component" value="Chromosome 1"/>
</dbReference>
<sequence>MSFLTQLRQLVAQRGTTPTRLADVVGIARPNLTTTLAGKHDTRGSTLEAIAGALDAQWVLVPKEHLAAVQQVLEGRDAGPDRAAKAAVDLLLEKKP</sequence>
<name>A0ABX8UHH4_9BURK</name>
<dbReference type="Pfam" id="PF13443">
    <property type="entry name" value="HTH_26"/>
    <property type="match status" value="1"/>
</dbReference>
<dbReference type="Gene3D" id="1.10.260.40">
    <property type="entry name" value="lambda repressor-like DNA-binding domains"/>
    <property type="match status" value="1"/>
</dbReference>
<keyword evidence="3" id="KW-1185">Reference proteome</keyword>
<proteinExistence type="predicted"/>
<reference evidence="2 3" key="1">
    <citation type="submission" date="2021-07" db="EMBL/GenBank/DDBJ databases">
        <title>Paraburkholderia edwinii protects Aspergillus sp. from phenazines by acting as a toxin sponge.</title>
        <authorList>
            <person name="Dahlstrom K.M."/>
            <person name="Newman D.K."/>
        </authorList>
    </citation>
    <scope>NUCLEOTIDE SEQUENCE [LARGE SCALE GENOMIC DNA]</scope>
    <source>
        <strain evidence="2 3">Pe01</strain>
    </source>
</reference>
<accession>A0ABX8UHH4</accession>
<organism evidence="2 3">
    <name type="scientific">Paraburkholderia edwinii</name>
    <dbReference type="NCBI Taxonomy" id="2861782"/>
    <lineage>
        <taxon>Bacteria</taxon>
        <taxon>Pseudomonadati</taxon>
        <taxon>Pseudomonadota</taxon>
        <taxon>Betaproteobacteria</taxon>
        <taxon>Burkholderiales</taxon>
        <taxon>Burkholderiaceae</taxon>
        <taxon>Paraburkholderia</taxon>
    </lineage>
</organism>
<dbReference type="InterPro" id="IPR001387">
    <property type="entry name" value="Cro/C1-type_HTH"/>
</dbReference>
<evidence type="ECO:0000313" key="2">
    <source>
        <dbReference type="EMBL" id="QYD68391.1"/>
    </source>
</evidence>
<evidence type="ECO:0000259" key="1">
    <source>
        <dbReference type="Pfam" id="PF13443"/>
    </source>
</evidence>
<feature type="domain" description="HTH cro/C1-type" evidence="1">
    <location>
        <begin position="7"/>
        <end position="56"/>
    </location>
</feature>
<protein>
    <submittedName>
        <fullName evidence="2">Helix-turn-helix transcriptional regulator</fullName>
    </submittedName>
</protein>
<evidence type="ECO:0000313" key="3">
    <source>
        <dbReference type="Proteomes" id="UP000826462"/>
    </source>
</evidence>
<gene>
    <name evidence="2" type="ORF">KZJ38_19380</name>
</gene>